<dbReference type="PIRSF" id="PIRSF018266">
    <property type="entry name" value="FecR"/>
    <property type="match status" value="1"/>
</dbReference>
<feature type="domain" description="FecR N-terminal" evidence="2">
    <location>
        <begin position="17"/>
        <end position="58"/>
    </location>
</feature>
<dbReference type="Pfam" id="PF16220">
    <property type="entry name" value="DUF4880"/>
    <property type="match status" value="1"/>
</dbReference>
<dbReference type="PANTHER" id="PTHR30273:SF2">
    <property type="entry name" value="PROTEIN FECR"/>
    <property type="match status" value="1"/>
</dbReference>
<dbReference type="InterPro" id="IPR032623">
    <property type="entry name" value="FecR_N"/>
</dbReference>
<keyword evidence="5" id="KW-1185">Reference proteome</keyword>
<dbReference type="OrthoDB" id="8684926at2"/>
<reference evidence="3 5" key="1">
    <citation type="submission" date="2016-06" db="EMBL/GenBank/DDBJ databases">
        <authorList>
            <person name="Kjaerup R.B."/>
            <person name="Dalgaard T.S."/>
            <person name="Juul-Madsen H.R."/>
        </authorList>
    </citation>
    <scope>NUCLEOTIDE SEQUENCE [LARGE SCALE GENOMIC DNA]</scope>
    <source>
        <strain evidence="3">Orrdi1</strain>
    </source>
</reference>
<organism evidence="3 5">
    <name type="scientific">Orrella dioscoreae</name>
    <dbReference type="NCBI Taxonomy" id="1851544"/>
    <lineage>
        <taxon>Bacteria</taxon>
        <taxon>Pseudomonadati</taxon>
        <taxon>Pseudomonadota</taxon>
        <taxon>Betaproteobacteria</taxon>
        <taxon>Burkholderiales</taxon>
        <taxon>Alcaligenaceae</taxon>
        <taxon>Orrella</taxon>
    </lineage>
</organism>
<dbReference type="EMBL" id="FLRC01000044">
    <property type="protein sequence ID" value="SBT26944.1"/>
    <property type="molecule type" value="Genomic_DNA"/>
</dbReference>
<dbReference type="PANTHER" id="PTHR30273">
    <property type="entry name" value="PERIPLASMIC SIGNAL SENSOR AND SIGMA FACTOR ACTIVATOR FECR-RELATED"/>
    <property type="match status" value="1"/>
</dbReference>
<dbReference type="AlphaFoldDB" id="A0A1C3K669"/>
<dbReference type="Proteomes" id="UP000078558">
    <property type="component" value="Chromosome I"/>
</dbReference>
<feature type="domain" description="FecR protein" evidence="1">
    <location>
        <begin position="125"/>
        <end position="217"/>
    </location>
</feature>
<dbReference type="InterPro" id="IPR012373">
    <property type="entry name" value="Ferrdict_sens_TM"/>
</dbReference>
<protein>
    <submittedName>
        <fullName evidence="3">Fe2+-dicitrate sensor, membrane component</fullName>
    </submittedName>
</protein>
<evidence type="ECO:0000313" key="3">
    <source>
        <dbReference type="EMBL" id="SBT26944.1"/>
    </source>
</evidence>
<evidence type="ECO:0000259" key="2">
    <source>
        <dbReference type="Pfam" id="PF16220"/>
    </source>
</evidence>
<dbReference type="Pfam" id="PF04773">
    <property type="entry name" value="FecR"/>
    <property type="match status" value="1"/>
</dbReference>
<dbReference type="InterPro" id="IPR006860">
    <property type="entry name" value="FecR"/>
</dbReference>
<dbReference type="Gene3D" id="2.60.120.1440">
    <property type="match status" value="1"/>
</dbReference>
<dbReference type="RefSeq" id="WP_067757589.1">
    <property type="nucleotide sequence ID" value="NZ_LT907988.1"/>
</dbReference>
<evidence type="ECO:0000259" key="1">
    <source>
        <dbReference type="Pfam" id="PF04773"/>
    </source>
</evidence>
<gene>
    <name evidence="3" type="ORF">ODI_01069</name>
    <name evidence="4" type="ORF">ODI_R4292</name>
</gene>
<sequence length="332" mass="35696">MGEGASLLPDEHRALADAARWYAVLSSGAATPRDRSGWQAWLEDSAAHRQAWQRVEAVNAHFDEALPDPAARQLGAASLEAAAQGRRSRRNMLKLAVVGGSASLLGLGVWQSPPARRWLAAWRADHVTPVGGMTQQVLADGTTLWLNTDTAVRVDYGPALRRLVLLRGEIAIVTASDASRPFVVETDEGRLQALGTRFNVHSADRVTTLAVFEGAVQAHFKGGAPEGYRVDAGMQMRGGPAIVPAAPAPLQPGAGAWTRGILQVEEARLAEVLAELGRYRPGRLDWADAVADIRVSGTFPLRDTDRALSLLAQTLPLQVSQPLPWWTRVGAR</sequence>
<dbReference type="EMBL" id="LT907988">
    <property type="protein sequence ID" value="SOE52560.1"/>
    <property type="molecule type" value="Genomic_DNA"/>
</dbReference>
<reference evidence="4 5" key="2">
    <citation type="submission" date="2017-08" db="EMBL/GenBank/DDBJ databases">
        <authorList>
            <person name="de Groot N.N."/>
        </authorList>
    </citation>
    <scope>NUCLEOTIDE SEQUENCE [LARGE SCALE GENOMIC DNA]</scope>
    <source>
        <strain evidence="4">Orrdi1</strain>
    </source>
</reference>
<accession>A0A1C3K669</accession>
<dbReference type="KEGG" id="odi:ODI_R4292"/>
<dbReference type="GO" id="GO:0016989">
    <property type="term" value="F:sigma factor antagonist activity"/>
    <property type="evidence" value="ECO:0007669"/>
    <property type="project" value="TreeGrafter"/>
</dbReference>
<evidence type="ECO:0000313" key="5">
    <source>
        <dbReference type="Proteomes" id="UP000078558"/>
    </source>
</evidence>
<name>A0A1C3K669_9BURK</name>
<proteinExistence type="predicted"/>
<dbReference type="STRING" id="1851544.ODI_01069"/>
<evidence type="ECO:0000313" key="4">
    <source>
        <dbReference type="EMBL" id="SOE52560.1"/>
    </source>
</evidence>